<evidence type="ECO:0000259" key="3">
    <source>
        <dbReference type="Pfam" id="PF01656"/>
    </source>
</evidence>
<dbReference type="OMA" id="FMISYEK"/>
<evidence type="ECO:0000313" key="8">
    <source>
        <dbReference type="Proteomes" id="UP000220629"/>
    </source>
</evidence>
<dbReference type="PANTHER" id="PTHR43384:SF6">
    <property type="entry name" value="SEPTUM SITE-DETERMINING PROTEIN MIND HOMOLOG, CHLOROPLASTIC"/>
    <property type="match status" value="1"/>
</dbReference>
<dbReference type="PANTHER" id="PTHR43384">
    <property type="entry name" value="SEPTUM SITE-DETERMINING PROTEIN MIND HOMOLOG, CHLOROPLASTIC-RELATED"/>
    <property type="match status" value="1"/>
</dbReference>
<dbReference type="Gene3D" id="3.40.50.300">
    <property type="entry name" value="P-loop containing nucleotide triphosphate hydrolases"/>
    <property type="match status" value="2"/>
</dbReference>
<keyword evidence="5" id="KW-0969">Cilium</keyword>
<dbReference type="GO" id="GO:0005524">
    <property type="term" value="F:ATP binding"/>
    <property type="evidence" value="ECO:0007669"/>
    <property type="project" value="UniProtKB-KW"/>
</dbReference>
<feature type="domain" description="CobQ/CobB/MinD/ParA nucleotide binding" evidence="3">
    <location>
        <begin position="24"/>
        <end position="147"/>
    </location>
</feature>
<dbReference type="KEGG" id="bgo:BM43_1606"/>
<dbReference type="RefSeq" id="WP_013696290.1">
    <property type="nucleotide sequence ID" value="NZ_CADEPO010000030.1"/>
</dbReference>
<dbReference type="EMBL" id="CP104214">
    <property type="protein sequence ID" value="UWX70412.1"/>
    <property type="molecule type" value="Genomic_DNA"/>
</dbReference>
<keyword evidence="5" id="KW-0966">Cell projection</keyword>
<dbReference type="SUPFAM" id="SSF52540">
    <property type="entry name" value="P-loop containing nucleoside triphosphate hydrolases"/>
    <property type="match status" value="1"/>
</dbReference>
<name>A0A095W0D9_BURGA</name>
<dbReference type="AlphaFoldDB" id="A0A095W0D9"/>
<dbReference type="InterPro" id="IPR050625">
    <property type="entry name" value="ParA/MinD_ATPase"/>
</dbReference>
<reference evidence="5" key="3">
    <citation type="submission" date="2017-09" db="EMBL/GenBank/DDBJ databases">
        <title>FDA dAtabase for Regulatory Grade micrObial Sequences (FDA-ARGOS): Supporting development and validation of Infectious Disease Dx tests.</title>
        <authorList>
            <person name="Minogue T."/>
            <person name="Wolcott M."/>
            <person name="Wasieloski L."/>
            <person name="Aguilar W."/>
            <person name="Moore D."/>
            <person name="Tallon L.J."/>
            <person name="Sadzewicz L."/>
            <person name="Ott S."/>
            <person name="Zhao X."/>
            <person name="Nagaraj S."/>
            <person name="Vavikolanu K."/>
            <person name="Aluvathingal J."/>
            <person name="Nadendla S."/>
            <person name="Sichtig H."/>
        </authorList>
    </citation>
    <scope>NUCLEOTIDE SEQUENCE</scope>
    <source>
        <strain evidence="5">FDAARGOS_390</strain>
    </source>
</reference>
<protein>
    <submittedName>
        <fullName evidence="6">AAA family ATPase</fullName>
    </submittedName>
    <submittedName>
        <fullName evidence="4">CobQ/CobB/MinD/ParA nucleotide binding domain protein</fullName>
    </submittedName>
    <submittedName>
        <fullName evidence="5">Flagellar biosynthesis protein FlhG</fullName>
    </submittedName>
</protein>
<keyword evidence="5" id="KW-0282">Flagellum</keyword>
<dbReference type="GO" id="GO:0005829">
    <property type="term" value="C:cytosol"/>
    <property type="evidence" value="ECO:0007669"/>
    <property type="project" value="TreeGrafter"/>
</dbReference>
<evidence type="ECO:0000256" key="2">
    <source>
        <dbReference type="ARBA" id="ARBA00022840"/>
    </source>
</evidence>
<dbReference type="Proteomes" id="UP001059745">
    <property type="component" value="Chromosome 1"/>
</dbReference>
<evidence type="ECO:0000313" key="4">
    <source>
        <dbReference type="EMBL" id="KGC17725.1"/>
    </source>
</evidence>
<dbReference type="OrthoDB" id="5296586at2"/>
<evidence type="ECO:0000313" key="7">
    <source>
        <dbReference type="Proteomes" id="UP000029590"/>
    </source>
</evidence>
<keyword evidence="2" id="KW-0067">ATP-binding</keyword>
<accession>A0A095FL89</accession>
<evidence type="ECO:0000313" key="6">
    <source>
        <dbReference type="EMBL" id="UWX70412.1"/>
    </source>
</evidence>
<dbReference type="Proteomes" id="UP000029590">
    <property type="component" value="Unassembled WGS sequence"/>
</dbReference>
<reference evidence="4 7" key="1">
    <citation type="submission" date="2014-04" db="EMBL/GenBank/DDBJ databases">
        <authorList>
            <person name="Bishop-Lilly K.A."/>
            <person name="Broomall S.M."/>
            <person name="Chain P.S."/>
            <person name="Chertkov O."/>
            <person name="Coyne S.R."/>
            <person name="Daligault H.E."/>
            <person name="Davenport K.W."/>
            <person name="Erkkila T."/>
            <person name="Frey K.G."/>
            <person name="Gibbons H.S."/>
            <person name="Gu W."/>
            <person name="Jaissle J."/>
            <person name="Johnson S.L."/>
            <person name="Koroleva G.I."/>
            <person name="Ladner J.T."/>
            <person name="Lo C.-C."/>
            <person name="Minogue T.D."/>
            <person name="Munk C."/>
            <person name="Palacios G.F."/>
            <person name="Redden C.L."/>
            <person name="Rosenzweig C.N."/>
            <person name="Scholz M.B."/>
            <person name="Teshima H."/>
            <person name="Xu Y."/>
        </authorList>
    </citation>
    <scope>NUCLEOTIDE SEQUENCE [LARGE SCALE GENOMIC DNA]</scope>
    <source>
        <strain evidence="7">gladioli</strain>
        <strain evidence="4">Gladioli</strain>
    </source>
</reference>
<dbReference type="Pfam" id="PF01656">
    <property type="entry name" value="CbiA"/>
    <property type="match status" value="1"/>
</dbReference>
<dbReference type="GeneID" id="66456112"/>
<dbReference type="GO" id="GO:0051782">
    <property type="term" value="P:negative regulation of cell division"/>
    <property type="evidence" value="ECO:0007669"/>
    <property type="project" value="TreeGrafter"/>
</dbReference>
<dbReference type="InterPro" id="IPR002586">
    <property type="entry name" value="CobQ/CobB/MinD/ParA_Nub-bd_dom"/>
</dbReference>
<gene>
    <name evidence="5" type="ORF">CRM94_37650</name>
    <name evidence="4" type="ORF">DM48_4036</name>
    <name evidence="6" type="ORF">NYZ96_01140</name>
</gene>
<sequence length="270" mass="28115">MDKHTTDQAEGLRRLLAGRATRIVAVTGGPAGVGCTTTVVNLAAALAALGKDVLVVDERSDVDSAAATLAGSWVRTGSTVRHAAGFSICVAAELARDGYDDARLAAYLDGAADIVLVDAQRDAEGAFSALARAANDVLVVTRVAGPAITEAYACMKRLHYAHALAQFRVLVNHVQSAADARAAYENLAGVASRYLAVALDEGGYVSADPLVARARELVHTVVDAFPSAAAARDYRQIAQDLLYWPMRPARAAARAYAGHPAIERGAAHAA</sequence>
<dbReference type="EMBL" id="JPGG01000015">
    <property type="protein sequence ID" value="KGC17725.1"/>
    <property type="molecule type" value="Genomic_DNA"/>
</dbReference>
<reference evidence="6" key="4">
    <citation type="submission" date="2022-09" db="EMBL/GenBank/DDBJ databases">
        <title>Genomic of Burkholderia gladioli.</title>
        <authorList>
            <person name="Wu H."/>
        </authorList>
    </citation>
    <scope>NUCLEOTIDE SEQUENCE</scope>
    <source>
        <strain evidence="6">ZN-S4</strain>
    </source>
</reference>
<evidence type="ECO:0000256" key="1">
    <source>
        <dbReference type="ARBA" id="ARBA00022741"/>
    </source>
</evidence>
<dbReference type="InterPro" id="IPR027417">
    <property type="entry name" value="P-loop_NTPase"/>
</dbReference>
<dbReference type="PROSITE" id="PS51257">
    <property type="entry name" value="PROKAR_LIPOPROTEIN"/>
    <property type="match status" value="1"/>
</dbReference>
<keyword evidence="1" id="KW-0547">Nucleotide-binding</keyword>
<proteinExistence type="predicted"/>
<dbReference type="GO" id="GO:0009898">
    <property type="term" value="C:cytoplasmic side of plasma membrane"/>
    <property type="evidence" value="ECO:0007669"/>
    <property type="project" value="TreeGrafter"/>
</dbReference>
<accession>A0A095W0D9</accession>
<evidence type="ECO:0000313" key="5">
    <source>
        <dbReference type="EMBL" id="PEH39950.1"/>
    </source>
</evidence>
<organism evidence="5 8">
    <name type="scientific">Burkholderia gladioli</name>
    <name type="common">Pseudomonas marginata</name>
    <name type="synonym">Phytomonas marginata</name>
    <dbReference type="NCBI Taxonomy" id="28095"/>
    <lineage>
        <taxon>Bacteria</taxon>
        <taxon>Pseudomonadati</taxon>
        <taxon>Pseudomonadota</taxon>
        <taxon>Betaproteobacteria</taxon>
        <taxon>Burkholderiales</taxon>
        <taxon>Burkholderiaceae</taxon>
        <taxon>Burkholderia</taxon>
    </lineage>
</organism>
<dbReference type="EMBL" id="PDDY01000004">
    <property type="protein sequence ID" value="PEH39950.1"/>
    <property type="molecule type" value="Genomic_DNA"/>
</dbReference>
<dbReference type="GO" id="GO:0016887">
    <property type="term" value="F:ATP hydrolysis activity"/>
    <property type="evidence" value="ECO:0007669"/>
    <property type="project" value="TreeGrafter"/>
</dbReference>
<reference evidence="8" key="2">
    <citation type="submission" date="2017-09" db="EMBL/GenBank/DDBJ databases">
        <title>FDA dAtabase for Regulatory Grade micrObial Sequences (FDA-ARGOS): Supporting development and validation of Infectious Disease Dx tests.</title>
        <authorList>
            <person name="Minogue T."/>
            <person name="Wolcott M."/>
            <person name="Wasieloski L."/>
            <person name="Aguilar W."/>
            <person name="Moore D."/>
            <person name="Tallon L."/>
            <person name="Sadzewicz L."/>
            <person name="Ott S."/>
            <person name="Zhao X."/>
            <person name="Nagaraj S."/>
            <person name="Vavikolanu K."/>
            <person name="Aluvathingal J."/>
            <person name="Nadendla S."/>
            <person name="Sichtig H."/>
        </authorList>
    </citation>
    <scope>NUCLEOTIDE SEQUENCE [LARGE SCALE GENOMIC DNA]</scope>
    <source>
        <strain evidence="8">FDAARGOS_390</strain>
    </source>
</reference>
<dbReference type="Proteomes" id="UP000220629">
    <property type="component" value="Unassembled WGS sequence"/>
</dbReference>